<organism evidence="2 3">
    <name type="scientific">Botryobasidium botryosum (strain FD-172 SS1)</name>
    <dbReference type="NCBI Taxonomy" id="930990"/>
    <lineage>
        <taxon>Eukaryota</taxon>
        <taxon>Fungi</taxon>
        <taxon>Dikarya</taxon>
        <taxon>Basidiomycota</taxon>
        <taxon>Agaricomycotina</taxon>
        <taxon>Agaricomycetes</taxon>
        <taxon>Cantharellales</taxon>
        <taxon>Botryobasidiaceae</taxon>
        <taxon>Botryobasidium</taxon>
    </lineage>
</organism>
<keyword evidence="3" id="KW-1185">Reference proteome</keyword>
<feature type="compositionally biased region" description="Polar residues" evidence="1">
    <location>
        <begin position="55"/>
        <end position="66"/>
    </location>
</feature>
<dbReference type="EMBL" id="KL198080">
    <property type="protein sequence ID" value="KDQ09259.1"/>
    <property type="molecule type" value="Genomic_DNA"/>
</dbReference>
<evidence type="ECO:0000313" key="3">
    <source>
        <dbReference type="Proteomes" id="UP000027195"/>
    </source>
</evidence>
<dbReference type="HOGENOM" id="CLU_1277450_0_0_1"/>
<accession>A0A067M123</accession>
<dbReference type="Proteomes" id="UP000027195">
    <property type="component" value="Unassembled WGS sequence"/>
</dbReference>
<dbReference type="InParanoid" id="A0A067M123"/>
<sequence>MSTFTSSHRSQSTPSLPSSSRRAFHARPPLTPHPSLPRSRSLAEDEDDPFGLTGFFSSHQPRSSHAPSRRRTWISQQSQLDPEHYRPFSSTMSPSPESDSPPVTPGALLSPLLDERDDELSKEIRSEDKLGVLSISTASFFSAPSHAPSVLYSPLKEDEAPFDDESLYTSLTSRRENFCKSQSTDTNTTPSLLFLAPQDETAEDGGWWNILQLSKS</sequence>
<protein>
    <submittedName>
        <fullName evidence="2">Uncharacterized protein</fullName>
    </submittedName>
</protein>
<dbReference type="AlphaFoldDB" id="A0A067M123"/>
<feature type="compositionally biased region" description="Low complexity" evidence="1">
    <location>
        <begin position="1"/>
        <end position="21"/>
    </location>
</feature>
<gene>
    <name evidence="2" type="ORF">BOTBODRAFT_37171</name>
</gene>
<feature type="compositionally biased region" description="Low complexity" evidence="1">
    <location>
        <begin position="87"/>
        <end position="101"/>
    </location>
</feature>
<name>A0A067M123_BOTB1</name>
<evidence type="ECO:0000256" key="1">
    <source>
        <dbReference type="SAM" id="MobiDB-lite"/>
    </source>
</evidence>
<evidence type="ECO:0000313" key="2">
    <source>
        <dbReference type="EMBL" id="KDQ09259.1"/>
    </source>
</evidence>
<proteinExistence type="predicted"/>
<feature type="region of interest" description="Disordered" evidence="1">
    <location>
        <begin position="1"/>
        <end position="120"/>
    </location>
</feature>
<reference evidence="3" key="1">
    <citation type="journal article" date="2014" name="Proc. Natl. Acad. Sci. U.S.A.">
        <title>Extensive sampling of basidiomycete genomes demonstrates inadequacy of the white-rot/brown-rot paradigm for wood decay fungi.</title>
        <authorList>
            <person name="Riley R."/>
            <person name="Salamov A.A."/>
            <person name="Brown D.W."/>
            <person name="Nagy L.G."/>
            <person name="Floudas D."/>
            <person name="Held B.W."/>
            <person name="Levasseur A."/>
            <person name="Lombard V."/>
            <person name="Morin E."/>
            <person name="Otillar R."/>
            <person name="Lindquist E.A."/>
            <person name="Sun H."/>
            <person name="LaButti K.M."/>
            <person name="Schmutz J."/>
            <person name="Jabbour D."/>
            <person name="Luo H."/>
            <person name="Baker S.E."/>
            <person name="Pisabarro A.G."/>
            <person name="Walton J.D."/>
            <person name="Blanchette R.A."/>
            <person name="Henrissat B."/>
            <person name="Martin F."/>
            <person name="Cullen D."/>
            <person name="Hibbett D.S."/>
            <person name="Grigoriev I.V."/>
        </authorList>
    </citation>
    <scope>NUCLEOTIDE SEQUENCE [LARGE SCALE GENOMIC DNA]</scope>
    <source>
        <strain evidence="3">FD-172 SS1</strain>
    </source>
</reference>